<dbReference type="InterPro" id="IPR048655">
    <property type="entry name" value="Irp3-like_C"/>
</dbReference>
<evidence type="ECO:0000313" key="5">
    <source>
        <dbReference type="EMBL" id="QDR79899.1"/>
    </source>
</evidence>
<dbReference type="GO" id="GO:0000166">
    <property type="term" value="F:nucleotide binding"/>
    <property type="evidence" value="ECO:0007669"/>
    <property type="project" value="InterPro"/>
</dbReference>
<dbReference type="InterPro" id="IPR000683">
    <property type="entry name" value="Gfo/Idh/MocA-like_OxRdtase_N"/>
</dbReference>
<sequence>MKKKLRTVVCGSTFGQFYLEALKLLPEEYDLVGLLAQGSRRSEKCAGYYGVNLYTEISQVPDDIDLACVVLRSGVMGGKGTDMSLKFLERGVHVMQEMPVHHKDMAACLKIAHQKKVLFQTGDLYVHLPAVKRFIACARAMLAQQNALYIDAAFASQVSYPLVHILMEALPTIRPWKTGTVSRGEGPFHVMTGTLGNIPVIVRVHNEVDPDDPDNYLHLLHRITLGSEGGSLTLTDTHGPVLWQPRLHIPENLHVLGDLATAEIDHMLENSTEILGTPFSANYRDILAKLWPRAIADNLSLMKDMIAGSINAVMRVQQDLLCARQWHEITSALGYPVLRSGCRHQLLPVQVLQEAVAKIADEGIKHTGEGSCFPVKTEVSACTEYADHEFGGINRDCVNVFVEKMKDAVFGVILYTLQAQGALVGKEREYSMTEIISASYVAPRHRPLIRRWLELLAEYGYLRSSADRIYGTDVVSQEMLKERWQTVRTLWDGKLGLPLSMDYLIRSAEQLPQLMSGEQQAVYLLFPEGKMDYASACYRDIMARYLNKSVAEAVIRIGTAAKLARPSNKEDIVRIIEVGAGTGATTEEIVPRIKEYRGNLKVDYLFTDVSNYFLTAARKNFRECPWMRFQTVDIDKDFWQQGLEPAGADIIIAAGVLDNAFDVDKTLAGLMRVLTPSGWLLVTEPVRDFPEMLISEAFMMVHPEDSRKTKTIFMSAAEWQEIFYNAGAAEVLVLPGVDHPLDPLGQKLFIVRKQNYA</sequence>
<feature type="domain" description="Thiazolinyl imine reductase-like C-terminal" evidence="4">
    <location>
        <begin position="146"/>
        <end position="243"/>
    </location>
</feature>
<evidence type="ECO:0000259" key="4">
    <source>
        <dbReference type="Pfam" id="PF21390"/>
    </source>
</evidence>
<gene>
    <name evidence="5" type="ORF">SPTER_12010</name>
</gene>
<feature type="domain" description="Gfo/Idh/MocA-like oxidoreductase N-terminal" evidence="2">
    <location>
        <begin position="6"/>
        <end position="122"/>
    </location>
</feature>
<dbReference type="AlphaFoldDB" id="A0A517DRA7"/>
<evidence type="ECO:0000313" key="6">
    <source>
        <dbReference type="Proteomes" id="UP000320776"/>
    </source>
</evidence>
<dbReference type="SUPFAM" id="SSF51735">
    <property type="entry name" value="NAD(P)-binding Rossmann-fold domains"/>
    <property type="match status" value="1"/>
</dbReference>
<dbReference type="Pfam" id="PF08242">
    <property type="entry name" value="Methyltransf_12"/>
    <property type="match status" value="1"/>
</dbReference>
<dbReference type="GO" id="GO:0016740">
    <property type="term" value="F:transferase activity"/>
    <property type="evidence" value="ECO:0007669"/>
    <property type="project" value="UniProtKB-KW"/>
</dbReference>
<accession>A0A517DRA7</accession>
<dbReference type="RefSeq" id="WP_144349484.1">
    <property type="nucleotide sequence ID" value="NZ_CP036259.1"/>
</dbReference>
<dbReference type="Gene3D" id="3.30.360.10">
    <property type="entry name" value="Dihydrodipicolinate Reductase, domain 2"/>
    <property type="match status" value="1"/>
</dbReference>
<dbReference type="EMBL" id="CP036259">
    <property type="protein sequence ID" value="QDR79899.1"/>
    <property type="molecule type" value="Genomic_DNA"/>
</dbReference>
<dbReference type="PANTHER" id="PTHR45681">
    <property type="entry name" value="POLYKETIDE SYNTHASE 44-RELATED"/>
    <property type="match status" value="1"/>
</dbReference>
<protein>
    <submittedName>
        <fullName evidence="5">Thiaz-red: thiazolinyl imide reductase</fullName>
    </submittedName>
</protein>
<feature type="domain" description="Methyltransferase type 12" evidence="3">
    <location>
        <begin position="576"/>
        <end position="680"/>
    </location>
</feature>
<keyword evidence="6" id="KW-1185">Reference proteome</keyword>
<dbReference type="InterPro" id="IPR036291">
    <property type="entry name" value="NAD(P)-bd_dom_sf"/>
</dbReference>
<dbReference type="Pfam" id="PF01408">
    <property type="entry name" value="GFO_IDH_MocA"/>
    <property type="match status" value="1"/>
</dbReference>
<keyword evidence="1" id="KW-0808">Transferase</keyword>
<dbReference type="NCBIfam" id="TIGR01761">
    <property type="entry name" value="thiaz-red"/>
    <property type="match status" value="1"/>
</dbReference>
<dbReference type="SUPFAM" id="SSF53335">
    <property type="entry name" value="S-adenosyl-L-methionine-dependent methyltransferases"/>
    <property type="match status" value="1"/>
</dbReference>
<dbReference type="Pfam" id="PF21390">
    <property type="entry name" value="Irp3-like_C"/>
    <property type="match status" value="1"/>
</dbReference>
<evidence type="ECO:0000259" key="2">
    <source>
        <dbReference type="Pfam" id="PF01408"/>
    </source>
</evidence>
<name>A0A517DRA7_9FIRM</name>
<reference evidence="5 6" key="1">
    <citation type="submission" date="2019-02" db="EMBL/GenBank/DDBJ databases">
        <title>Closed genome of Sporomusa termitida DSM 4440.</title>
        <authorList>
            <person name="Poehlein A."/>
            <person name="Daniel R."/>
        </authorList>
    </citation>
    <scope>NUCLEOTIDE SEQUENCE [LARGE SCALE GENOMIC DNA]</scope>
    <source>
        <strain evidence="5 6">DSM 4440</strain>
    </source>
</reference>
<dbReference type="Gene3D" id="3.40.50.150">
    <property type="entry name" value="Vaccinia Virus protein VP39"/>
    <property type="match status" value="1"/>
</dbReference>
<dbReference type="PANTHER" id="PTHR45681:SF6">
    <property type="entry name" value="POLYKETIDE SYNTHASE 37"/>
    <property type="match status" value="1"/>
</dbReference>
<dbReference type="KEGG" id="sted:SPTER_12010"/>
<dbReference type="OrthoDB" id="9760689at2"/>
<dbReference type="InterPro" id="IPR050444">
    <property type="entry name" value="Polyketide_Synthase"/>
</dbReference>
<dbReference type="InterPro" id="IPR029063">
    <property type="entry name" value="SAM-dependent_MTases_sf"/>
</dbReference>
<dbReference type="Gene3D" id="3.40.50.720">
    <property type="entry name" value="NAD(P)-binding Rossmann-like Domain"/>
    <property type="match status" value="1"/>
</dbReference>
<evidence type="ECO:0000256" key="1">
    <source>
        <dbReference type="ARBA" id="ARBA00022679"/>
    </source>
</evidence>
<evidence type="ECO:0000259" key="3">
    <source>
        <dbReference type="Pfam" id="PF08242"/>
    </source>
</evidence>
<organism evidence="5 6">
    <name type="scientific">Sporomusa termitida</name>
    <dbReference type="NCBI Taxonomy" id="2377"/>
    <lineage>
        <taxon>Bacteria</taxon>
        <taxon>Bacillati</taxon>
        <taxon>Bacillota</taxon>
        <taxon>Negativicutes</taxon>
        <taxon>Selenomonadales</taxon>
        <taxon>Sporomusaceae</taxon>
        <taxon>Sporomusa</taxon>
    </lineage>
</organism>
<dbReference type="InterPro" id="IPR010091">
    <property type="entry name" value="Thiazolinyl_imide_reductase"/>
</dbReference>
<proteinExistence type="predicted"/>
<dbReference type="Proteomes" id="UP000320776">
    <property type="component" value="Chromosome"/>
</dbReference>
<dbReference type="InterPro" id="IPR013217">
    <property type="entry name" value="Methyltransf_12"/>
</dbReference>
<dbReference type="CDD" id="cd02440">
    <property type="entry name" value="AdoMet_MTases"/>
    <property type="match status" value="1"/>
</dbReference>